<dbReference type="STRING" id="1855383.SAMN05216548_10774"/>
<feature type="transmembrane region" description="Helical" evidence="1">
    <location>
        <begin position="221"/>
        <end position="242"/>
    </location>
</feature>
<feature type="transmembrane region" description="Helical" evidence="1">
    <location>
        <begin position="72"/>
        <end position="93"/>
    </location>
</feature>
<feature type="transmembrane region" description="Helical" evidence="1">
    <location>
        <begin position="155"/>
        <end position="175"/>
    </location>
</feature>
<keyword evidence="1" id="KW-0472">Membrane</keyword>
<feature type="transmembrane region" description="Helical" evidence="1">
    <location>
        <begin position="122"/>
        <end position="143"/>
    </location>
</feature>
<dbReference type="EMBL" id="FOFG01000007">
    <property type="protein sequence ID" value="SEQ72744.1"/>
    <property type="molecule type" value="Genomic_DNA"/>
</dbReference>
<sequence length="675" mass="71570">MICGVIALSSILYIGSLGFTSDDYSFLSALAFAPDQSPLGMFRNFWGGIVSIRPIQILNLVLLYRLFGFHAFGYHLVNLAVLCATACMLLVVLRQLRVPRLPAVAISLLFLLLPHASTDRFWIAAFQIPLSLLFLLVSMHLDLRSVQVGRDAGRLRFWTGEIASIGALLCSGLAYEIALPLFLAGPAAMLAFNLFSGPPHRPWSTVSFGRDRLVIAACRVSTLRSVYVFARNFLIVGAIFAFKSAMNQRGGLSGGASALLGHLLANARQATASGGGEADFGLNVRRFLGTAYVDYGVALPLTAWRIWREFGDWRELALAVTIGAAVAVWLGFAARRQAPLRPSQMLLLVGLGLLVSALGCAVFLLAPDIQFTLAGIGNRVFMVSVIGTAAVLAGSGGLAGWIVTAAVTDRPGSRLAGLVFAALVGIFAGSGALMNTVIGSFWVDAAERQRAILADIRDDVPSLPRGAVLILDGPCRYSGPAPVFESPWDLASALQLTYGDPTIRADIASSRLSIGDDALGSSLYRTAYRYPYSPTLLVYDRTHGRLQALPDRDAAEGYFRGADRSPDRCPPAFEGVGVPVFAALLPFAMPLSGADAPVTALEVPPSGPGLPVSPPVAVAAALALADANGENDAPACSLRSLLLCEADAMNGPIMDLARARQLRSAALRDVRASMD</sequence>
<name>A0A1H9IDY2_9HYPH</name>
<feature type="transmembrane region" description="Helical" evidence="1">
    <location>
        <begin position="346"/>
        <end position="366"/>
    </location>
</feature>
<evidence type="ECO:0000313" key="3">
    <source>
        <dbReference type="Proteomes" id="UP000199647"/>
    </source>
</evidence>
<feature type="transmembrane region" description="Helical" evidence="1">
    <location>
        <begin position="6"/>
        <end position="33"/>
    </location>
</feature>
<keyword evidence="3" id="KW-1185">Reference proteome</keyword>
<keyword evidence="1" id="KW-1133">Transmembrane helix</keyword>
<keyword evidence="1" id="KW-0812">Transmembrane</keyword>
<evidence type="ECO:0000256" key="1">
    <source>
        <dbReference type="SAM" id="Phobius"/>
    </source>
</evidence>
<dbReference type="Proteomes" id="UP000199647">
    <property type="component" value="Unassembled WGS sequence"/>
</dbReference>
<feature type="transmembrane region" description="Helical" evidence="1">
    <location>
        <begin position="381"/>
        <end position="403"/>
    </location>
</feature>
<accession>A0A1H9IDY2</accession>
<feature type="transmembrane region" description="Helical" evidence="1">
    <location>
        <begin position="100"/>
        <end position="116"/>
    </location>
</feature>
<proteinExistence type="predicted"/>
<feature type="transmembrane region" description="Helical" evidence="1">
    <location>
        <begin position="415"/>
        <end position="443"/>
    </location>
</feature>
<protein>
    <submittedName>
        <fullName evidence="2">Uncharacterized protein</fullName>
    </submittedName>
</protein>
<organism evidence="2 3">
    <name type="scientific">Faunimonas pinastri</name>
    <dbReference type="NCBI Taxonomy" id="1855383"/>
    <lineage>
        <taxon>Bacteria</taxon>
        <taxon>Pseudomonadati</taxon>
        <taxon>Pseudomonadota</taxon>
        <taxon>Alphaproteobacteria</taxon>
        <taxon>Hyphomicrobiales</taxon>
        <taxon>Afifellaceae</taxon>
        <taxon>Faunimonas</taxon>
    </lineage>
</organism>
<gene>
    <name evidence="2" type="ORF">SAMN05216548_10774</name>
</gene>
<feature type="transmembrane region" description="Helical" evidence="1">
    <location>
        <begin position="316"/>
        <end position="334"/>
    </location>
</feature>
<evidence type="ECO:0000313" key="2">
    <source>
        <dbReference type="EMBL" id="SEQ72744.1"/>
    </source>
</evidence>
<reference evidence="2 3" key="1">
    <citation type="submission" date="2016-10" db="EMBL/GenBank/DDBJ databases">
        <authorList>
            <person name="de Groot N.N."/>
        </authorList>
    </citation>
    <scope>NUCLEOTIDE SEQUENCE [LARGE SCALE GENOMIC DNA]</scope>
    <source>
        <strain evidence="2 3">A52C2</strain>
    </source>
</reference>
<dbReference type="AlphaFoldDB" id="A0A1H9IDY2"/>